<organism evidence="4">
    <name type="scientific">Soboliphyme baturini</name>
    <dbReference type="NCBI Taxonomy" id="241478"/>
    <lineage>
        <taxon>Eukaryota</taxon>
        <taxon>Metazoa</taxon>
        <taxon>Ecdysozoa</taxon>
        <taxon>Nematoda</taxon>
        <taxon>Enoplea</taxon>
        <taxon>Dorylaimia</taxon>
        <taxon>Dioctophymatida</taxon>
        <taxon>Dioctophymatoidea</taxon>
        <taxon>Soboliphymatidae</taxon>
        <taxon>Soboliphyme</taxon>
    </lineage>
</organism>
<evidence type="ECO:0000313" key="4">
    <source>
        <dbReference type="WBParaSite" id="SBAD_0001166101-mRNA-1"/>
    </source>
</evidence>
<evidence type="ECO:0000259" key="1">
    <source>
        <dbReference type="PROSITE" id="PS50128"/>
    </source>
</evidence>
<feature type="domain" description="SURP motif" evidence="1">
    <location>
        <begin position="140"/>
        <end position="183"/>
    </location>
</feature>
<evidence type="ECO:0000313" key="3">
    <source>
        <dbReference type="Proteomes" id="UP000270296"/>
    </source>
</evidence>
<dbReference type="EMBL" id="UZAM01015375">
    <property type="protein sequence ID" value="VDP38688.1"/>
    <property type="molecule type" value="Genomic_DNA"/>
</dbReference>
<dbReference type="PROSITE" id="PS50128">
    <property type="entry name" value="SURP"/>
    <property type="match status" value="1"/>
</dbReference>
<dbReference type="GO" id="GO:0005634">
    <property type="term" value="C:nucleus"/>
    <property type="evidence" value="ECO:0007669"/>
    <property type="project" value="TreeGrafter"/>
</dbReference>
<protein>
    <submittedName>
        <fullName evidence="4">SURP motif domain-containing protein</fullName>
    </submittedName>
</protein>
<reference evidence="4" key="1">
    <citation type="submission" date="2016-06" db="UniProtKB">
        <authorList>
            <consortium name="WormBaseParasite"/>
        </authorList>
    </citation>
    <scope>IDENTIFICATION</scope>
</reference>
<reference evidence="2 3" key="2">
    <citation type="submission" date="2018-11" db="EMBL/GenBank/DDBJ databases">
        <authorList>
            <consortium name="Pathogen Informatics"/>
        </authorList>
    </citation>
    <scope>NUCLEOTIDE SEQUENCE [LARGE SCALE GENOMIC DNA]</scope>
</reference>
<keyword evidence="3" id="KW-1185">Reference proteome</keyword>
<proteinExistence type="predicted"/>
<dbReference type="Proteomes" id="UP000270296">
    <property type="component" value="Unassembled WGS sequence"/>
</dbReference>
<dbReference type="InterPro" id="IPR000061">
    <property type="entry name" value="Surp"/>
</dbReference>
<dbReference type="Pfam" id="PF01805">
    <property type="entry name" value="Surp"/>
    <property type="match status" value="1"/>
</dbReference>
<name>A0A183J5X9_9BILA</name>
<evidence type="ECO:0000313" key="2">
    <source>
        <dbReference type="EMBL" id="VDP38688.1"/>
    </source>
</evidence>
<dbReference type="AlphaFoldDB" id="A0A183J5X9"/>
<sequence>MKLSWGKSVPIPQHPVFIPPAMLELTLPPSPSGLPFNAQPRPRDRARYVWPLPPPASPPPIDPHQRALWDKECRGESCDTDRKVRGSLTCIPVLFVWHTKLESQSVPASYAPADLHGVPAERNERIDDTSPAELRPLLCLIHRMVEFVIREGPMFEAMIMNKEISNPMFRFLFDNQSPAHVYYRWKLYSILQIGNKCENIQPLH</sequence>
<gene>
    <name evidence="2" type="ORF">SBAD_LOCUS11277</name>
</gene>
<dbReference type="InterPro" id="IPR035967">
    <property type="entry name" value="SWAP/Surp_sf"/>
</dbReference>
<dbReference type="WBParaSite" id="SBAD_0001166101-mRNA-1">
    <property type="protein sequence ID" value="SBAD_0001166101-mRNA-1"/>
    <property type="gene ID" value="SBAD_0001166101"/>
</dbReference>
<accession>A0A183J5X9</accession>
<dbReference type="GO" id="GO:0003723">
    <property type="term" value="F:RNA binding"/>
    <property type="evidence" value="ECO:0007669"/>
    <property type="project" value="InterPro"/>
</dbReference>
<dbReference type="SMART" id="SM00648">
    <property type="entry name" value="SWAP"/>
    <property type="match status" value="1"/>
</dbReference>
<dbReference type="InterPro" id="IPR051485">
    <property type="entry name" value="SR-CTD_assoc_factor"/>
</dbReference>
<dbReference type="GO" id="GO:0006396">
    <property type="term" value="P:RNA processing"/>
    <property type="evidence" value="ECO:0007669"/>
    <property type="project" value="InterPro"/>
</dbReference>
<dbReference type="Gene3D" id="1.10.10.790">
    <property type="entry name" value="Surp module"/>
    <property type="match status" value="1"/>
</dbReference>
<dbReference type="SUPFAM" id="SSF109905">
    <property type="entry name" value="Surp module (SWAP domain)"/>
    <property type="match status" value="1"/>
</dbReference>
<dbReference type="OrthoDB" id="377209at2759"/>
<dbReference type="PANTHER" id="PTHR23140:SF0">
    <property type="entry name" value="U2 SNRNP-ASSOCIATED SURP MOTIF-CONTAINING PROTEIN"/>
    <property type="match status" value="1"/>
</dbReference>
<dbReference type="PANTHER" id="PTHR23140">
    <property type="entry name" value="RNA PROCESSING PROTEIN LD23810P"/>
    <property type="match status" value="1"/>
</dbReference>